<feature type="transmembrane region" description="Helical" evidence="7">
    <location>
        <begin position="170"/>
        <end position="190"/>
    </location>
</feature>
<evidence type="ECO:0000256" key="1">
    <source>
        <dbReference type="ARBA" id="ARBA00004651"/>
    </source>
</evidence>
<name>A0ABD7PYN8_HAFAL</name>
<dbReference type="AlphaFoldDB" id="A0ABD7PYN8"/>
<proteinExistence type="inferred from homology"/>
<evidence type="ECO:0000256" key="4">
    <source>
        <dbReference type="ARBA" id="ARBA00022692"/>
    </source>
</evidence>
<feature type="transmembrane region" description="Helical" evidence="7">
    <location>
        <begin position="196"/>
        <end position="214"/>
    </location>
</feature>
<keyword evidence="5 7" id="KW-1133">Transmembrane helix</keyword>
<evidence type="ECO:0000256" key="5">
    <source>
        <dbReference type="ARBA" id="ARBA00022989"/>
    </source>
</evidence>
<feature type="transmembrane region" description="Helical" evidence="7">
    <location>
        <begin position="7"/>
        <end position="26"/>
    </location>
</feature>
<dbReference type="GO" id="GO:0005886">
    <property type="term" value="C:plasma membrane"/>
    <property type="evidence" value="ECO:0007669"/>
    <property type="project" value="UniProtKB-SubCell"/>
</dbReference>
<feature type="transmembrane region" description="Helical" evidence="7">
    <location>
        <begin position="226"/>
        <end position="245"/>
    </location>
</feature>
<keyword evidence="6 7" id="KW-0472">Membrane</keyword>
<evidence type="ECO:0000256" key="2">
    <source>
        <dbReference type="ARBA" id="ARBA00007400"/>
    </source>
</evidence>
<feature type="transmembrane region" description="Helical" evidence="7">
    <location>
        <begin position="87"/>
        <end position="106"/>
    </location>
</feature>
<dbReference type="PANTHER" id="PTHR40074">
    <property type="entry name" value="O-ACETYLTRANSFERASE WECH"/>
    <property type="match status" value="1"/>
</dbReference>
<feature type="transmembrane region" description="Helical" evidence="7">
    <location>
        <begin position="46"/>
        <end position="66"/>
    </location>
</feature>
<evidence type="ECO:0000259" key="8">
    <source>
        <dbReference type="Pfam" id="PF01757"/>
    </source>
</evidence>
<evidence type="ECO:0000256" key="6">
    <source>
        <dbReference type="ARBA" id="ARBA00023136"/>
    </source>
</evidence>
<evidence type="ECO:0000256" key="3">
    <source>
        <dbReference type="ARBA" id="ARBA00022475"/>
    </source>
</evidence>
<evidence type="ECO:0000313" key="10">
    <source>
        <dbReference type="Proteomes" id="UP000291600"/>
    </source>
</evidence>
<keyword evidence="9" id="KW-0808">Transferase</keyword>
<feature type="transmembrane region" description="Helical" evidence="7">
    <location>
        <begin position="297"/>
        <end position="315"/>
    </location>
</feature>
<evidence type="ECO:0000256" key="7">
    <source>
        <dbReference type="SAM" id="Phobius"/>
    </source>
</evidence>
<comment type="similarity">
    <text evidence="2">Belongs to the acyltransferase 3 family.</text>
</comment>
<feature type="domain" description="Acyltransferase 3" evidence="8">
    <location>
        <begin position="6"/>
        <end position="335"/>
    </location>
</feature>
<keyword evidence="3" id="KW-1003">Cell membrane</keyword>
<dbReference type="GO" id="GO:0016746">
    <property type="term" value="F:acyltransferase activity"/>
    <property type="evidence" value="ECO:0007669"/>
    <property type="project" value="UniProtKB-KW"/>
</dbReference>
<dbReference type="PANTHER" id="PTHR40074:SF2">
    <property type="entry name" value="O-ACETYLTRANSFERASE WECH"/>
    <property type="match status" value="1"/>
</dbReference>
<feature type="transmembrane region" description="Helical" evidence="7">
    <location>
        <begin position="145"/>
        <end position="163"/>
    </location>
</feature>
<gene>
    <name evidence="9" type="ORF">EYY96_21775</name>
</gene>
<comment type="subcellular location">
    <subcellularLocation>
        <location evidence="1">Cell membrane</location>
        <topology evidence="1">Multi-pass membrane protein</topology>
    </subcellularLocation>
</comment>
<feature type="transmembrane region" description="Helical" evidence="7">
    <location>
        <begin position="257"/>
        <end position="276"/>
    </location>
</feature>
<accession>A0ABD7PYN8</accession>
<reference evidence="9 10" key="1">
    <citation type="submission" date="2019-02" db="EMBL/GenBank/DDBJ databases">
        <title>Comparative genomic analysis of the Hafnia genus genomes.</title>
        <authorList>
            <person name="Zhiqiu Y."/>
            <person name="Chao Y."/>
            <person name="Yuhui D."/>
            <person name="Di H."/>
            <person name="Bin L."/>
        </authorList>
    </citation>
    <scope>NUCLEOTIDE SEQUENCE [LARGE SCALE GENOMIC DNA]</scope>
    <source>
        <strain evidence="9 10">PCM_1210</strain>
    </source>
</reference>
<dbReference type="Proteomes" id="UP000291600">
    <property type="component" value="Unassembled WGS sequence"/>
</dbReference>
<sequence length="365" mass="41860">MSNKRNYFFDYLRVLSVLLVITSHYAYMFDSSETLILPREFLTGGIGRLGVSFFFMISGGMAYLSLQKYATKDYYVRRVISILLPYNVVYFFMAVLLLAMGGVLHVDYPRNTLGMILSGERALWEWLPSLLGFDHYLHGIYDMDTLYFTGEWFIGCIIILYFLAPLLFKLLNYPSFLTLAFALIISVTSYNDSALNPYWSASVRLSDFVFGMIFIKHYAYFEKYKLQQIACSGVCILMGGGYALSMSLDFRQVLFPLSPQSLIFSVSFFMLVFGGYRYSNFLEDAKLQKGIRALASRAYIIMLLQHVVIIAISVNADMSKFNGAQAFTYYIVVLFTCERLSFIVKVVTSWCERKIMKSFSKCAIN</sequence>
<dbReference type="InterPro" id="IPR002656">
    <property type="entry name" value="Acyl_transf_3_dom"/>
</dbReference>
<organism evidence="9 10">
    <name type="scientific">Hafnia alvei</name>
    <dbReference type="NCBI Taxonomy" id="569"/>
    <lineage>
        <taxon>Bacteria</taxon>
        <taxon>Pseudomonadati</taxon>
        <taxon>Pseudomonadota</taxon>
        <taxon>Gammaproteobacteria</taxon>
        <taxon>Enterobacterales</taxon>
        <taxon>Hafniaceae</taxon>
        <taxon>Hafnia</taxon>
    </lineage>
</organism>
<feature type="transmembrane region" description="Helical" evidence="7">
    <location>
        <begin position="327"/>
        <end position="347"/>
    </location>
</feature>
<protein>
    <submittedName>
        <fullName evidence="9">Acyltransferase</fullName>
    </submittedName>
</protein>
<evidence type="ECO:0000313" key="9">
    <source>
        <dbReference type="EMBL" id="TBL65028.1"/>
    </source>
</evidence>
<dbReference type="EMBL" id="SITJ01000080">
    <property type="protein sequence ID" value="TBL65028.1"/>
    <property type="molecule type" value="Genomic_DNA"/>
</dbReference>
<keyword evidence="4 7" id="KW-0812">Transmembrane</keyword>
<dbReference type="Pfam" id="PF01757">
    <property type="entry name" value="Acyl_transf_3"/>
    <property type="match status" value="1"/>
</dbReference>
<keyword evidence="9" id="KW-0012">Acyltransferase</keyword>
<comment type="caution">
    <text evidence="9">The sequence shown here is derived from an EMBL/GenBank/DDBJ whole genome shotgun (WGS) entry which is preliminary data.</text>
</comment>